<accession>D5SSU6</accession>
<name>D5SSU6_PLAL2</name>
<reference evidence="1 2" key="1">
    <citation type="journal article" date="2010" name="Stand. Genomic Sci.">
        <title>Complete genome sequence of Planctomyces limnophilus type strain (Mu 290).</title>
        <authorList>
            <person name="Labutti K."/>
            <person name="Sikorski J."/>
            <person name="Schneider S."/>
            <person name="Nolan M."/>
            <person name="Lucas S."/>
            <person name="Glavina Del Rio T."/>
            <person name="Tice H."/>
            <person name="Cheng J.F."/>
            <person name="Goodwin L."/>
            <person name="Pitluck S."/>
            <person name="Liolios K."/>
            <person name="Ivanova N."/>
            <person name="Mavromatis K."/>
            <person name="Mikhailova N."/>
            <person name="Pati A."/>
            <person name="Chen A."/>
            <person name="Palaniappan K."/>
            <person name="Land M."/>
            <person name="Hauser L."/>
            <person name="Chang Y.J."/>
            <person name="Jeffries C.D."/>
            <person name="Tindall B.J."/>
            <person name="Rohde M."/>
            <person name="Goker M."/>
            <person name="Woyke T."/>
            <person name="Bristow J."/>
            <person name="Eisen J.A."/>
            <person name="Markowitz V."/>
            <person name="Hugenholtz P."/>
            <person name="Kyrpides N.C."/>
            <person name="Klenk H.P."/>
            <person name="Lapidus A."/>
        </authorList>
    </citation>
    <scope>NUCLEOTIDE SEQUENCE [LARGE SCALE GENOMIC DNA]</scope>
    <source>
        <strain evidence="2">ATCC 43296 / DSM 3776 / IFAM 1008 / 290</strain>
    </source>
</reference>
<dbReference type="AlphaFoldDB" id="D5SSU6"/>
<dbReference type="RefSeq" id="WP_013111328.1">
    <property type="nucleotide sequence ID" value="NC_014148.1"/>
</dbReference>
<dbReference type="eggNOG" id="COG1524">
    <property type="taxonomic scope" value="Bacteria"/>
</dbReference>
<dbReference type="EMBL" id="CP001744">
    <property type="protein sequence ID" value="ADG68897.1"/>
    <property type="molecule type" value="Genomic_DNA"/>
</dbReference>
<dbReference type="HOGENOM" id="CLU_309202_0_0_0"/>
<dbReference type="NCBIfam" id="NF033443">
    <property type="entry name" value="BREX_PglZ_6"/>
    <property type="match status" value="1"/>
</dbReference>
<proteinExistence type="predicted"/>
<gene>
    <name evidence="1" type="ordered locus">Plim_3079</name>
</gene>
<dbReference type="OrthoDB" id="9769734at2"/>
<evidence type="ECO:0000313" key="1">
    <source>
        <dbReference type="EMBL" id="ADG68897.1"/>
    </source>
</evidence>
<keyword evidence="2" id="KW-1185">Reference proteome</keyword>
<sequence length="971" mass="108255">MSDLFGPVSRLLEAEVRDWVTKHNLVFWLDTGSHYVDLVNQLRALRKQGELKYDIYTFNGSFLEMLFELEEVMGGVDATRAVIHLPGFNEELVKATPLLELYKAGARYRKALETLVRDAAAGKVRPDQIDEFLQRGNLSLAGADMWLHDLQSTGAEGLASQLRNVSLNELVDDLLLNRSLAQRIATIDLRAGTISDGDPRAIRDRIVSLTGMPESWFDVSLQNSFSSGAEPTSVEAVAYAICSWAACVSYVHDLLVPPLSPLLEPVPRLPQLVRDTCHELVVHLQNGNERQRSFYRQMALETELRLTDDVGQIAATDLGRFDTFYFEEETILKASLQALQDRRWDAAQDWASRRSDPNSFWLVDDALRRNVWQLVAGAARLGVAIQTAGPALKATDSVANAAQEYVQLGAKVDQAQRHLEQDRQKLLRSQMPEFEQVRSVLDQMQIVWRDWANSWGQGFNAVCKTHGFLPDSSLQQRTLFDETVKPLTAGDGITAYFVVDALRYEMGQELLESIGDTAKTDVKLDWRLAELPTVTEVGMNVLAPVAKGSKLQPEISNGRIAGFSTGEFRVHDPDTRRRAVHDRAGGRTCPRIELEEVLRLEAITLRRKIAGARLVMVHSREIDNSGEAGFGPSVFETVLKDLRSAWHLLREAGVRHFVFTADHGFLLVDENSHTAQSYGRKIDPHRRYVIADRAANHSGEVRVALRDLGYDCDDLHLMFPESVAVFDTGKQRKGFAHGGNSFQERVIPVLKISHRVAVGGNSTVYNLSAARKPAVAGMHCLAVRVAHASGSLDFASIFELDLALRVLDSPDVRVELCEIRGGARLSSGTVIATVGEEFELFFRLAGGTDSRVSVELYHPSREASVEPCALKERFDVVRRIAIATSTRTDETPSQSEVWLADLPGAEIQRVFRHLAQHGTVTETEVAEMLGSTREFRKFSRQFEQHAARAPFTIRIDSVSGVKRYVREGATL</sequence>
<dbReference type="STRING" id="521674.Plim_3079"/>
<evidence type="ECO:0000313" key="2">
    <source>
        <dbReference type="Proteomes" id="UP000002220"/>
    </source>
</evidence>
<dbReference type="Pfam" id="PF08665">
    <property type="entry name" value="PglZ"/>
    <property type="match status" value="1"/>
</dbReference>
<organism evidence="1 2">
    <name type="scientific">Planctopirus limnophila (strain ATCC 43296 / DSM 3776 / IFAM 1008 / Mu 290)</name>
    <name type="common">Planctomyces limnophilus</name>
    <dbReference type="NCBI Taxonomy" id="521674"/>
    <lineage>
        <taxon>Bacteria</taxon>
        <taxon>Pseudomonadati</taxon>
        <taxon>Planctomycetota</taxon>
        <taxon>Planctomycetia</taxon>
        <taxon>Planctomycetales</taxon>
        <taxon>Planctomycetaceae</taxon>
        <taxon>Planctopirus</taxon>
    </lineage>
</organism>
<dbReference type="KEGG" id="plm:Plim_3079"/>
<protein>
    <submittedName>
        <fullName evidence="1">PglZ domain protein</fullName>
    </submittedName>
</protein>
<dbReference type="Proteomes" id="UP000002220">
    <property type="component" value="Chromosome"/>
</dbReference>